<dbReference type="GO" id="GO:0000287">
    <property type="term" value="F:magnesium ion binding"/>
    <property type="evidence" value="ECO:0007669"/>
    <property type="project" value="UniProtKB-UniRule"/>
</dbReference>
<dbReference type="SUPFAM" id="SSF56214">
    <property type="entry name" value="4'-phosphopantetheinyl transferase"/>
    <property type="match status" value="1"/>
</dbReference>
<keyword evidence="3 8" id="KW-0479">Metal-binding</keyword>
<organism evidence="10">
    <name type="scientific">candidate division WOR-3 bacterium</name>
    <dbReference type="NCBI Taxonomy" id="2052148"/>
    <lineage>
        <taxon>Bacteria</taxon>
        <taxon>Bacteria division WOR-3</taxon>
    </lineage>
</organism>
<keyword evidence="6 8" id="KW-0443">Lipid metabolism</keyword>
<evidence type="ECO:0000256" key="5">
    <source>
        <dbReference type="ARBA" id="ARBA00022842"/>
    </source>
</evidence>
<evidence type="ECO:0000256" key="8">
    <source>
        <dbReference type="HAMAP-Rule" id="MF_00101"/>
    </source>
</evidence>
<evidence type="ECO:0000313" key="11">
    <source>
        <dbReference type="EMBL" id="HFJ53079.1"/>
    </source>
</evidence>
<evidence type="ECO:0000259" key="9">
    <source>
        <dbReference type="Pfam" id="PF01648"/>
    </source>
</evidence>
<gene>
    <name evidence="8 10" type="primary">acpS</name>
    <name evidence="10" type="ORF">ENP94_06390</name>
    <name evidence="11" type="ORF">ENS16_00065</name>
</gene>
<feature type="binding site" evidence="8">
    <location>
        <position position="8"/>
    </location>
    <ligand>
        <name>Mg(2+)</name>
        <dbReference type="ChEBI" id="CHEBI:18420"/>
    </ligand>
</feature>
<dbReference type="InterPro" id="IPR008278">
    <property type="entry name" value="4-PPantetheinyl_Trfase_dom"/>
</dbReference>
<comment type="caution">
    <text evidence="10">The sequence shown here is derived from an EMBL/GenBank/DDBJ whole genome shotgun (WGS) entry which is preliminary data.</text>
</comment>
<dbReference type="GO" id="GO:0006633">
    <property type="term" value="P:fatty acid biosynthetic process"/>
    <property type="evidence" value="ECO:0007669"/>
    <property type="project" value="UniProtKB-UniRule"/>
</dbReference>
<name>A0A7C1NEP9_UNCW3</name>
<accession>A0A7C1NEP9</accession>
<evidence type="ECO:0000256" key="3">
    <source>
        <dbReference type="ARBA" id="ARBA00022723"/>
    </source>
</evidence>
<dbReference type="GO" id="GO:0008897">
    <property type="term" value="F:holo-[acyl-carrier-protein] synthase activity"/>
    <property type="evidence" value="ECO:0007669"/>
    <property type="project" value="UniProtKB-UniRule"/>
</dbReference>
<protein>
    <recommendedName>
        <fullName evidence="8">Holo-[acyl-carrier-protein] synthase</fullName>
        <shortName evidence="8">Holo-ACP synthase</shortName>
        <ecNumber evidence="8">2.7.8.7</ecNumber>
    </recommendedName>
    <alternativeName>
        <fullName evidence="8">4'-phosphopantetheinyl transferase AcpS</fullName>
    </alternativeName>
</protein>
<evidence type="ECO:0000256" key="1">
    <source>
        <dbReference type="ARBA" id="ARBA00022516"/>
    </source>
</evidence>
<keyword evidence="7 8" id="KW-0275">Fatty acid biosynthesis</keyword>
<keyword evidence="5 8" id="KW-0460">Magnesium</keyword>
<evidence type="ECO:0000313" key="10">
    <source>
        <dbReference type="EMBL" id="HEA87618.1"/>
    </source>
</evidence>
<evidence type="ECO:0000256" key="4">
    <source>
        <dbReference type="ARBA" id="ARBA00022832"/>
    </source>
</evidence>
<dbReference type="EC" id="2.7.8.7" evidence="8"/>
<proteinExistence type="inferred from homology"/>
<dbReference type="EMBL" id="DSLG01000007">
    <property type="protein sequence ID" value="HEA87618.1"/>
    <property type="molecule type" value="Genomic_DNA"/>
</dbReference>
<sequence length="127" mass="14196">MISGIGIDLIEVARIRQALERFGSRFQTRVFTPAEIAFCERLTDKYPSYAGRFAAKEAFSKALGTGLRGAISWQEIEICDNERSRPSIRVTGRAKEILAGRTVHLSLTHLRDYAAAVVVICELPQRD</sequence>
<dbReference type="InterPro" id="IPR002582">
    <property type="entry name" value="ACPS"/>
</dbReference>
<comment type="cofactor">
    <cofactor evidence="8">
        <name>Mg(2+)</name>
        <dbReference type="ChEBI" id="CHEBI:18420"/>
    </cofactor>
</comment>
<dbReference type="NCBIfam" id="TIGR00556">
    <property type="entry name" value="pantethn_trn"/>
    <property type="match status" value="1"/>
</dbReference>
<dbReference type="GO" id="GO:0005737">
    <property type="term" value="C:cytoplasm"/>
    <property type="evidence" value="ECO:0007669"/>
    <property type="project" value="UniProtKB-SubCell"/>
</dbReference>
<dbReference type="Pfam" id="PF01648">
    <property type="entry name" value="ACPS"/>
    <property type="match status" value="1"/>
</dbReference>
<keyword evidence="2 8" id="KW-0808">Transferase</keyword>
<keyword evidence="4 8" id="KW-0276">Fatty acid metabolism</keyword>
<comment type="function">
    <text evidence="8">Transfers the 4'-phosphopantetheine moiety from coenzyme A to a Ser of acyl-carrier-protein.</text>
</comment>
<evidence type="ECO:0000256" key="2">
    <source>
        <dbReference type="ARBA" id="ARBA00022679"/>
    </source>
</evidence>
<evidence type="ECO:0000256" key="6">
    <source>
        <dbReference type="ARBA" id="ARBA00023098"/>
    </source>
</evidence>
<feature type="domain" description="4'-phosphopantetheinyl transferase" evidence="9">
    <location>
        <begin position="4"/>
        <end position="118"/>
    </location>
</feature>
<comment type="similarity">
    <text evidence="8">Belongs to the P-Pant transferase superfamily. AcpS family.</text>
</comment>
<dbReference type="HAMAP" id="MF_00101">
    <property type="entry name" value="AcpS"/>
    <property type="match status" value="1"/>
</dbReference>
<dbReference type="AlphaFoldDB" id="A0A7C1NEP9"/>
<comment type="catalytic activity">
    <reaction evidence="8">
        <text>apo-[ACP] + CoA = holo-[ACP] + adenosine 3',5'-bisphosphate + H(+)</text>
        <dbReference type="Rhea" id="RHEA:12068"/>
        <dbReference type="Rhea" id="RHEA-COMP:9685"/>
        <dbReference type="Rhea" id="RHEA-COMP:9690"/>
        <dbReference type="ChEBI" id="CHEBI:15378"/>
        <dbReference type="ChEBI" id="CHEBI:29999"/>
        <dbReference type="ChEBI" id="CHEBI:57287"/>
        <dbReference type="ChEBI" id="CHEBI:58343"/>
        <dbReference type="ChEBI" id="CHEBI:64479"/>
        <dbReference type="EC" id="2.7.8.7"/>
    </reaction>
</comment>
<feature type="binding site" evidence="8">
    <location>
        <position position="57"/>
    </location>
    <ligand>
        <name>Mg(2+)</name>
        <dbReference type="ChEBI" id="CHEBI:18420"/>
    </ligand>
</feature>
<keyword evidence="8" id="KW-0963">Cytoplasm</keyword>
<reference evidence="10" key="1">
    <citation type="journal article" date="2020" name="mSystems">
        <title>Genome- and Community-Level Interaction Insights into Carbon Utilization and Element Cycling Functions of Hydrothermarchaeota in Hydrothermal Sediment.</title>
        <authorList>
            <person name="Zhou Z."/>
            <person name="Liu Y."/>
            <person name="Xu W."/>
            <person name="Pan J."/>
            <person name="Luo Z.H."/>
            <person name="Li M."/>
        </authorList>
    </citation>
    <scope>NUCLEOTIDE SEQUENCE [LARGE SCALE GENOMIC DNA]</scope>
    <source>
        <strain evidence="10">SpSt-265</strain>
        <strain evidence="11">SpSt-465</strain>
    </source>
</reference>
<dbReference type="EMBL" id="DSTU01000001">
    <property type="protein sequence ID" value="HFJ53079.1"/>
    <property type="molecule type" value="Genomic_DNA"/>
</dbReference>
<comment type="subcellular location">
    <subcellularLocation>
        <location evidence="8">Cytoplasm</location>
    </subcellularLocation>
</comment>
<keyword evidence="1 8" id="KW-0444">Lipid biosynthesis</keyword>
<evidence type="ECO:0000256" key="7">
    <source>
        <dbReference type="ARBA" id="ARBA00023160"/>
    </source>
</evidence>
<dbReference type="InterPro" id="IPR037143">
    <property type="entry name" value="4-PPantetheinyl_Trfase_dom_sf"/>
</dbReference>
<dbReference type="NCBIfam" id="TIGR00516">
    <property type="entry name" value="acpS"/>
    <property type="match status" value="1"/>
</dbReference>
<dbReference type="InterPro" id="IPR004568">
    <property type="entry name" value="Ppantetheine-prot_Trfase_dom"/>
</dbReference>
<dbReference type="Gene3D" id="3.90.470.20">
    <property type="entry name" value="4'-phosphopantetheinyl transferase domain"/>
    <property type="match status" value="1"/>
</dbReference>